<name>A0A8E2JPK0_9PEZI</name>
<gene>
    <name evidence="2" type="ORF">AOQ84DRAFT_225542</name>
</gene>
<evidence type="ECO:0000313" key="2">
    <source>
        <dbReference type="EMBL" id="OCL04803.1"/>
    </source>
</evidence>
<feature type="signal peptide" evidence="1">
    <location>
        <begin position="1"/>
        <end position="22"/>
    </location>
</feature>
<feature type="chain" id="PRO_5034067595" evidence="1">
    <location>
        <begin position="23"/>
        <end position="212"/>
    </location>
</feature>
<proteinExistence type="predicted"/>
<evidence type="ECO:0000256" key="1">
    <source>
        <dbReference type="SAM" id="SignalP"/>
    </source>
</evidence>
<sequence length="212" mass="21982">MFSSTLCAVLATTVAFSVSVQAQNLRTSISWGSNSVFIGDISATRLTSSPWLPCGENNCDPTNPSIVNGVGYVTNSGWAEHDYETGSISVVAAGTYNNYDERNAMLAAINVVLSSPATCQTTTHTWECFRRDDVCFHSASVQACSIPEYIEVVIEHEGGGAPSSMSITSTFTGEASPFGFLCGPLASAVEAGIGSVLGPFGGILGVITGASC</sequence>
<reference evidence="2 3" key="1">
    <citation type="journal article" date="2016" name="Nat. Commun.">
        <title>Ectomycorrhizal ecology is imprinted in the genome of the dominant symbiotic fungus Cenococcum geophilum.</title>
        <authorList>
            <consortium name="DOE Joint Genome Institute"/>
            <person name="Peter M."/>
            <person name="Kohler A."/>
            <person name="Ohm R.A."/>
            <person name="Kuo A."/>
            <person name="Krutzmann J."/>
            <person name="Morin E."/>
            <person name="Arend M."/>
            <person name="Barry K.W."/>
            <person name="Binder M."/>
            <person name="Choi C."/>
            <person name="Clum A."/>
            <person name="Copeland A."/>
            <person name="Grisel N."/>
            <person name="Haridas S."/>
            <person name="Kipfer T."/>
            <person name="LaButti K."/>
            <person name="Lindquist E."/>
            <person name="Lipzen A."/>
            <person name="Maire R."/>
            <person name="Meier B."/>
            <person name="Mihaltcheva S."/>
            <person name="Molinier V."/>
            <person name="Murat C."/>
            <person name="Poggeler S."/>
            <person name="Quandt C.A."/>
            <person name="Sperisen C."/>
            <person name="Tritt A."/>
            <person name="Tisserant E."/>
            <person name="Crous P.W."/>
            <person name="Henrissat B."/>
            <person name="Nehls U."/>
            <person name="Egli S."/>
            <person name="Spatafora J.W."/>
            <person name="Grigoriev I.V."/>
            <person name="Martin F.M."/>
        </authorList>
    </citation>
    <scope>NUCLEOTIDE SEQUENCE [LARGE SCALE GENOMIC DNA]</scope>
    <source>
        <strain evidence="2 3">CBS 207.34</strain>
    </source>
</reference>
<dbReference type="AlphaFoldDB" id="A0A8E2JPK0"/>
<keyword evidence="3" id="KW-1185">Reference proteome</keyword>
<protein>
    <submittedName>
        <fullName evidence="2">Uncharacterized protein</fullName>
    </submittedName>
</protein>
<dbReference type="Proteomes" id="UP000250140">
    <property type="component" value="Unassembled WGS sequence"/>
</dbReference>
<keyword evidence="1" id="KW-0732">Signal</keyword>
<evidence type="ECO:0000313" key="3">
    <source>
        <dbReference type="Proteomes" id="UP000250140"/>
    </source>
</evidence>
<dbReference type="EMBL" id="KV750430">
    <property type="protein sequence ID" value="OCL04803.1"/>
    <property type="molecule type" value="Genomic_DNA"/>
</dbReference>
<organism evidence="2 3">
    <name type="scientific">Glonium stellatum</name>
    <dbReference type="NCBI Taxonomy" id="574774"/>
    <lineage>
        <taxon>Eukaryota</taxon>
        <taxon>Fungi</taxon>
        <taxon>Dikarya</taxon>
        <taxon>Ascomycota</taxon>
        <taxon>Pezizomycotina</taxon>
        <taxon>Dothideomycetes</taxon>
        <taxon>Pleosporomycetidae</taxon>
        <taxon>Gloniales</taxon>
        <taxon>Gloniaceae</taxon>
        <taxon>Glonium</taxon>
    </lineage>
</organism>
<accession>A0A8E2JPK0</accession>